<dbReference type="EMBL" id="JAGYWB010000003">
    <property type="protein sequence ID" value="KAI0527340.1"/>
    <property type="molecule type" value="Genomic_DNA"/>
</dbReference>
<feature type="coiled-coil region" evidence="1">
    <location>
        <begin position="9"/>
        <end position="36"/>
    </location>
</feature>
<sequence>MGPTGILVLDSTNSAIASARREKAEASIESESLSDRVVGETRRTWGRELTPNLEKEDWDSLNSMSQKKSLEAEGRPRWLAANDSETMANSERSWGRWSSDLERKELASKKMIRW</sequence>
<dbReference type="AlphaFoldDB" id="A0A8T3C7Q5"/>
<keyword evidence="4" id="KW-1185">Reference proteome</keyword>
<accession>A0A8T3C7Q5</accession>
<gene>
    <name evidence="3" type="ORF">KFK09_002940</name>
</gene>
<evidence type="ECO:0000256" key="2">
    <source>
        <dbReference type="SAM" id="MobiDB-lite"/>
    </source>
</evidence>
<keyword evidence="1" id="KW-0175">Coiled coil</keyword>
<proteinExistence type="predicted"/>
<comment type="caution">
    <text evidence="3">The sequence shown here is derived from an EMBL/GenBank/DDBJ whole genome shotgun (WGS) entry which is preliminary data.</text>
</comment>
<protein>
    <submittedName>
        <fullName evidence="3">Uncharacterized protein</fullName>
    </submittedName>
</protein>
<name>A0A8T3C7Q5_DENNO</name>
<evidence type="ECO:0000256" key="1">
    <source>
        <dbReference type="SAM" id="Coils"/>
    </source>
</evidence>
<organism evidence="3 4">
    <name type="scientific">Dendrobium nobile</name>
    <name type="common">Orchid</name>
    <dbReference type="NCBI Taxonomy" id="94219"/>
    <lineage>
        <taxon>Eukaryota</taxon>
        <taxon>Viridiplantae</taxon>
        <taxon>Streptophyta</taxon>
        <taxon>Embryophyta</taxon>
        <taxon>Tracheophyta</taxon>
        <taxon>Spermatophyta</taxon>
        <taxon>Magnoliopsida</taxon>
        <taxon>Liliopsida</taxon>
        <taxon>Asparagales</taxon>
        <taxon>Orchidaceae</taxon>
        <taxon>Epidendroideae</taxon>
        <taxon>Malaxideae</taxon>
        <taxon>Dendrobiinae</taxon>
        <taxon>Dendrobium</taxon>
    </lineage>
</organism>
<evidence type="ECO:0000313" key="3">
    <source>
        <dbReference type="EMBL" id="KAI0527340.1"/>
    </source>
</evidence>
<reference evidence="3" key="1">
    <citation type="journal article" date="2022" name="Front. Genet.">
        <title>Chromosome-Scale Assembly of the Dendrobium nobile Genome Provides Insights Into the Molecular Mechanism of the Biosynthesis of the Medicinal Active Ingredient of Dendrobium.</title>
        <authorList>
            <person name="Xu Q."/>
            <person name="Niu S.-C."/>
            <person name="Li K.-L."/>
            <person name="Zheng P.-J."/>
            <person name="Zhang X.-J."/>
            <person name="Jia Y."/>
            <person name="Liu Y."/>
            <person name="Niu Y.-X."/>
            <person name="Yu L.-H."/>
            <person name="Chen D.-F."/>
            <person name="Zhang G.-Q."/>
        </authorList>
    </citation>
    <scope>NUCLEOTIDE SEQUENCE</scope>
    <source>
        <tissue evidence="3">Leaf</tissue>
    </source>
</reference>
<evidence type="ECO:0000313" key="4">
    <source>
        <dbReference type="Proteomes" id="UP000829196"/>
    </source>
</evidence>
<feature type="region of interest" description="Disordered" evidence="2">
    <location>
        <begin position="56"/>
        <end position="79"/>
    </location>
</feature>
<dbReference type="Proteomes" id="UP000829196">
    <property type="component" value="Unassembled WGS sequence"/>
</dbReference>